<dbReference type="EMBL" id="RBKT01000001">
    <property type="protein sequence ID" value="RKR86671.1"/>
    <property type="molecule type" value="Genomic_DNA"/>
</dbReference>
<organism evidence="5 6">
    <name type="scientific">Micromonospora pisi</name>
    <dbReference type="NCBI Taxonomy" id="589240"/>
    <lineage>
        <taxon>Bacteria</taxon>
        <taxon>Bacillati</taxon>
        <taxon>Actinomycetota</taxon>
        <taxon>Actinomycetes</taxon>
        <taxon>Micromonosporales</taxon>
        <taxon>Micromonosporaceae</taxon>
        <taxon>Micromonospora</taxon>
    </lineage>
</organism>
<dbReference type="InterPro" id="IPR022385">
    <property type="entry name" value="Rhs_assc_core"/>
</dbReference>
<dbReference type="Pfam" id="PF25023">
    <property type="entry name" value="TEN_YD-shell"/>
    <property type="match status" value="1"/>
</dbReference>
<feature type="domain" description="Teneurin-like YD-shell" evidence="4">
    <location>
        <begin position="1729"/>
        <end position="1846"/>
    </location>
</feature>
<dbReference type="InterPro" id="IPR031325">
    <property type="entry name" value="RHS_repeat"/>
</dbReference>
<dbReference type="PANTHER" id="PTHR32305:SF17">
    <property type="entry name" value="TRNA NUCLEASE WAPA"/>
    <property type="match status" value="1"/>
</dbReference>
<keyword evidence="6" id="KW-1185">Reference proteome</keyword>
<reference evidence="5 6" key="1">
    <citation type="submission" date="2018-10" db="EMBL/GenBank/DDBJ databases">
        <title>Sequencing the genomes of 1000 actinobacteria strains.</title>
        <authorList>
            <person name="Klenk H.-P."/>
        </authorList>
    </citation>
    <scope>NUCLEOTIDE SEQUENCE [LARGE SCALE GENOMIC DNA]</scope>
    <source>
        <strain evidence="5 6">DSM 45175</strain>
    </source>
</reference>
<gene>
    <name evidence="5" type="ORF">BDK92_0922</name>
</gene>
<sequence length="2117" mass="225010">MTRLGRLGQGVALASSAVLAATLVGAAPAAAAVALWQPPTPENVTGVAVQPVKHPVRPAWTASDHEVQETPAVNWPAGTASVDLTAATSPTAASNTTGARTASASERSGIRADGLPVWVARTPTPVGQDMLRSTGAPATVVNRVSVEVADRNAATAAGVSGLLLKVRRSDGVRGSGVVDLHVDYSGFAGAYGGDWSSRLHVVTVPGGKPLASTNDPATSTVSASVPLAADGTTTSLAVTAGASGDNGDYSATSLSPASSWQVSQQTGAFAWSYPLRAVPAIGGPEPSLGLSYSSSSVDGRTGGTNTQGSWIGDGWDLWPGYIERQYKGCADDKDAVNGVDPNNKSVSGGDQCWAKPEGNATISLNGRSTELVKSAGNTWKGVSDDGSRIELLKDTTLGNGDTDGEYWKVTTVDGTQYFFGRNLAPGGASASTPTNSVWTEPVYGNHPGEPGYVAGDFAASRQTQGWRWNLDQVVDPHGNTMTYFYEKEAGAYGREGDPTKRTAYDRGGWLSRVEYGNRIDAPATTHATAQVLFDVADRCDTNCFSGTDPVTVSWPDTPWDQYCKAAPCTDQTSPTFWTQKRLSRIRAQVYSGSGSTYNEVEWWTLRHTYLQTGSNEGKPMWLAGITHTGKVTSAGGAEASDPEVVFDPGAEAPANRVDGPADGRSNLFRFRINTITTESGAQIAVTYSPTECTRSTLPSPSANGKRCFPQYYAPQGEEPTLDWFHKYVVNRIDVYDNTGGFSHEQTNYDYIGTPAWHYDDSELVAEKKRTWGDFRGYQDVRVRQGLESGPQTTTEYFFLRGMDGDKQPSGVRDVWFTDSQGTKVEDHEALSGFLREEIVWSAATGGTILSGSIHDPSIQGPTATSGPLKAWMTNTGTTRERTALPNGSMRWTKNVTSFNADNLPVQVDDLGDEATTADDQCIRTWYARNTANWMLNRIKRTETVGVGCAATPTLPGDMLTSNRITYDAQGNNWDTYLPVKGDAAKVEQIGSWSGTTPNWVTTAHSTYDANGRTTETYDALDQRIATAYTPASGGPVNSVTVTNPLGQTATTTYVTAWNVPATTVDPNNARTDLTYDGLGRMLAVWLPGRPKATNATTPNSQFSYLVRNNAPSAVTTKTLLPSTSAAYQTEITLYDGLLRQRQTQTQAHGGGRLLTDTVYDSRGLVDWTSNPYYDTSNTAPNTTLVAGAGTPAIPAVTRNVYDGAGRLTNAILMTGSTEKWRTTTSYGGDRTSVVPPKGGTATTTILDAMGRATELRQYKDPTNVGSDNPATFDRTAYTYTDRNELAAVTDPAGNTWRYSYDQLGRKIKDEDPDKGVSTSTYDLAGQLLTTTDARNVTIAYTYDKLGRKTSTRDGSVTGNKRAEWVYDTLTNGIGHLTKSVRYEPAGSTNAYVNETVGYDTASRPTGSKLTLPAAESGLCAAGGTTPCTYTYATTYRPDGQVASATLPAQADLPSEKLTYTYTDVGAPDDVISAQQTYTYDVTYNKLGQLTQRVLGDEGFRTWVTSTIDEPTGRVTNTSALPELKPEIFNNTYSYDDAGNITKIADTPNSGQTADVQCFGYDYLRRLGEAWTPGNGDCNPQTRSVAGLGGPAPYWQSYTYDAVGNRLTDTRHAATNTTRTYTYPAQGGAAGSKPHAVTQVVTTGAGSRTDNYTYDASGNTKTRPGGTNGQTLTWDNEDHLATVADSTGTSSYLYDADGDRLISRDPGGATLYLPDGSEIRKPTSGTATGTRYYSHAGTTIAMRTAAGLSWLVGDHHGTAEATISNTNMAVARRRTTPFGEIRGTTTGTWPSAMDKGFVGGTNDKTGLTHLGAREYDASLGRFISVDQVLDVTDPQQMNGYSYSNNSPTTLSDASGLRPECGSGSVYDSCDNAVPAAPGSHAAQTFGGWSNNKVGLNHWGRPVLHVRKPGEEPAKPRESDKPKKNWFEKTMDVVSAVAPVLTTVALATSFIPGVDVLTFGMAAAVEGIILAADIADALSTGYAAYKFMEDVEEGASTNEKLADAGSAVLGLAGVSLGGIYKFKGIAGHKFATAAAAKATADGAQRALAAAKTISRKGGAAGGAAKSSLFELRQSRRALSVASDRAMSSATKWGWANAGAKTAGFVMNAQSDPWLVQVFG</sequence>
<dbReference type="Gene3D" id="2.180.10.10">
    <property type="entry name" value="RHS repeat-associated core"/>
    <property type="match status" value="2"/>
</dbReference>
<keyword evidence="1" id="KW-0677">Repeat</keyword>
<feature type="chain" id="PRO_5038625792" evidence="3">
    <location>
        <begin position="21"/>
        <end position="2117"/>
    </location>
</feature>
<proteinExistence type="predicted"/>
<keyword evidence="3" id="KW-0732">Signal</keyword>
<evidence type="ECO:0000256" key="2">
    <source>
        <dbReference type="SAM" id="MobiDB-lite"/>
    </source>
</evidence>
<evidence type="ECO:0000256" key="1">
    <source>
        <dbReference type="ARBA" id="ARBA00022737"/>
    </source>
</evidence>
<dbReference type="NCBIfam" id="TIGR03696">
    <property type="entry name" value="Rhs_assc_core"/>
    <property type="match status" value="1"/>
</dbReference>
<evidence type="ECO:0000259" key="4">
    <source>
        <dbReference type="Pfam" id="PF25023"/>
    </source>
</evidence>
<name>A0A495JD60_9ACTN</name>
<dbReference type="NCBIfam" id="TIGR01643">
    <property type="entry name" value="YD_repeat_2x"/>
    <property type="match status" value="2"/>
</dbReference>
<feature type="region of interest" description="Disordered" evidence="2">
    <location>
        <begin position="88"/>
        <end position="108"/>
    </location>
</feature>
<dbReference type="Proteomes" id="UP000277671">
    <property type="component" value="Unassembled WGS sequence"/>
</dbReference>
<dbReference type="RefSeq" id="WP_147456908.1">
    <property type="nucleotide sequence ID" value="NZ_RBKT01000001.1"/>
</dbReference>
<dbReference type="InterPro" id="IPR056823">
    <property type="entry name" value="TEN-like_YD-shell"/>
</dbReference>
<feature type="compositionally biased region" description="Low complexity" evidence="2">
    <location>
        <begin position="88"/>
        <end position="99"/>
    </location>
</feature>
<dbReference type="PANTHER" id="PTHR32305">
    <property type="match status" value="1"/>
</dbReference>
<dbReference type="InterPro" id="IPR006530">
    <property type="entry name" value="YD"/>
</dbReference>
<comment type="caution">
    <text evidence="5">The sequence shown here is derived from an EMBL/GenBank/DDBJ whole genome shotgun (WGS) entry which is preliminary data.</text>
</comment>
<dbReference type="InterPro" id="IPR050708">
    <property type="entry name" value="T6SS_VgrG/RHS"/>
</dbReference>
<feature type="signal peptide" evidence="3">
    <location>
        <begin position="1"/>
        <end position="20"/>
    </location>
</feature>
<protein>
    <submittedName>
        <fullName evidence="5">RHS repeat-associated protein</fullName>
    </submittedName>
</protein>
<evidence type="ECO:0000256" key="3">
    <source>
        <dbReference type="SAM" id="SignalP"/>
    </source>
</evidence>
<accession>A0A495JD60</accession>
<evidence type="ECO:0000313" key="5">
    <source>
        <dbReference type="EMBL" id="RKR86671.1"/>
    </source>
</evidence>
<evidence type="ECO:0000313" key="6">
    <source>
        <dbReference type="Proteomes" id="UP000277671"/>
    </source>
</evidence>
<dbReference type="Pfam" id="PF05593">
    <property type="entry name" value="RHS_repeat"/>
    <property type="match status" value="2"/>
</dbReference>
<dbReference type="OrthoDB" id="291011at2"/>